<keyword evidence="9" id="KW-0175">Coiled coil</keyword>
<dbReference type="InterPro" id="IPR004358">
    <property type="entry name" value="Sig_transdc_His_kin-like_C"/>
</dbReference>
<dbReference type="SMART" id="SM00387">
    <property type="entry name" value="HATPase_c"/>
    <property type="match status" value="1"/>
</dbReference>
<dbReference type="Pfam" id="PF00072">
    <property type="entry name" value="Response_reg"/>
    <property type="match status" value="1"/>
</dbReference>
<accession>A0ABS0J6L6</accession>
<dbReference type="InterPro" id="IPR036890">
    <property type="entry name" value="HATPase_C_sf"/>
</dbReference>
<name>A0ABS0J6L6_9BACT</name>
<dbReference type="CDD" id="cd16922">
    <property type="entry name" value="HATPase_EvgS-ArcB-TorS-like"/>
    <property type="match status" value="1"/>
</dbReference>
<keyword evidence="10" id="KW-0812">Transmembrane</keyword>
<dbReference type="PRINTS" id="PR00344">
    <property type="entry name" value="BCTRLSENSOR"/>
</dbReference>
<dbReference type="InterPro" id="IPR003594">
    <property type="entry name" value="HATPase_dom"/>
</dbReference>
<dbReference type="InterPro" id="IPR001789">
    <property type="entry name" value="Sig_transdc_resp-reg_receiver"/>
</dbReference>
<dbReference type="Gene3D" id="3.40.50.2300">
    <property type="match status" value="1"/>
</dbReference>
<comment type="catalytic activity">
    <reaction evidence="1">
        <text>ATP + protein L-histidine = ADP + protein N-phospho-L-histidine.</text>
        <dbReference type="EC" id="2.7.13.3"/>
    </reaction>
</comment>
<dbReference type="SUPFAM" id="SSF52172">
    <property type="entry name" value="CheY-like"/>
    <property type="match status" value="1"/>
</dbReference>
<evidence type="ECO:0000259" key="13">
    <source>
        <dbReference type="PROSITE" id="PS50885"/>
    </source>
</evidence>
<protein>
    <recommendedName>
        <fullName evidence="3">histidine kinase</fullName>
        <ecNumber evidence="3">2.7.13.3</ecNumber>
    </recommendedName>
</protein>
<dbReference type="Proteomes" id="UP001194469">
    <property type="component" value="Unassembled WGS sequence"/>
</dbReference>
<evidence type="ECO:0000259" key="11">
    <source>
        <dbReference type="PROSITE" id="PS50109"/>
    </source>
</evidence>
<dbReference type="SMART" id="SM00388">
    <property type="entry name" value="HisKA"/>
    <property type="match status" value="1"/>
</dbReference>
<dbReference type="Gene3D" id="1.10.287.130">
    <property type="match status" value="1"/>
</dbReference>
<keyword evidence="6" id="KW-0418">Kinase</keyword>
<dbReference type="Gene3D" id="6.10.340.10">
    <property type="match status" value="1"/>
</dbReference>
<evidence type="ECO:0000256" key="1">
    <source>
        <dbReference type="ARBA" id="ARBA00000085"/>
    </source>
</evidence>
<gene>
    <name evidence="14" type="ORF">FVW20_13690</name>
</gene>
<dbReference type="SUPFAM" id="SSF55874">
    <property type="entry name" value="ATPase domain of HSP90 chaperone/DNA topoisomerase II/histidine kinase"/>
    <property type="match status" value="1"/>
</dbReference>
<dbReference type="InterPro" id="IPR036097">
    <property type="entry name" value="HisK_dim/P_sf"/>
</dbReference>
<evidence type="ECO:0000256" key="7">
    <source>
        <dbReference type="ARBA" id="ARBA00023012"/>
    </source>
</evidence>
<feature type="domain" description="Response regulatory" evidence="12">
    <location>
        <begin position="637"/>
        <end position="756"/>
    </location>
</feature>
<feature type="domain" description="HAMP" evidence="13">
    <location>
        <begin position="310"/>
        <end position="363"/>
    </location>
</feature>
<evidence type="ECO:0000256" key="6">
    <source>
        <dbReference type="ARBA" id="ARBA00022777"/>
    </source>
</evidence>
<dbReference type="Pfam" id="PF00512">
    <property type="entry name" value="HisKA"/>
    <property type="match status" value="1"/>
</dbReference>
<sequence length="765" mass="82793">MPFHPLKGSIRKKLALLILMSALPTLALILVLGLQARNTAIEDATQGLQGFVRTAAETQVRATTATRLLMENLSRVPEVQRADIAACTRIFINVLRINQQRYSALHLVDLDGNILATGGGASGVNFASVKHFSDALATRGFVVGEYQLGVSLGVPVLPFGCPVIGPDGKIRAVLLASILLSNYGDLFTEMRFQPDSFFGVCDHQGVRLFRYPVTDDQPLGRPIHGPVFTAARAGGEDGLVEDMGSDGVLRIVAFRKIRTAPDAPPFMYMFAGTPKARIHAQALAILRRDLGILLLMVVLTLGSGWFLGGRNMGRRLEELAAAATRIGEGDLNTRVVPERGVTEIDILARSFNEMAQALERDRLESARTEAELREARSQAETANHAKSLFLANMSHELRTPLNGLLGMLQLIKGNEDANERDTYLDLAQRSGRRLTDLLGDLLDLSRIEAGGMRINRSPFTLASAFAALAETFSPMHQSKRVPLVLACAPEIPPVLVGDEVHLRQILFNLVGNAMKFTEKGEVRLEVFPLPPTTAGEIRLLFIVSDTGIGIPDDKLDHIVRPFAQVEESYTRSHQGAGLGLAIVRNLVLAMGGTLQFDSAEGEGTCVCMTLPFSLPDGATQFAPPDEAPAGTGCGKLHILLAEDDEVSRLCARRLLEQMGHEVTTTANGAQALDTLRARRFDCVLMDVQMDVMDGVEATRQIRGGSSGVLDARIPIVAMTAYAMAGDKEKFLAEGMDAYVSKPVMVTELFMAIAAAVARRTSDKPT</sequence>
<dbReference type="PROSITE" id="PS50885">
    <property type="entry name" value="HAMP"/>
    <property type="match status" value="1"/>
</dbReference>
<evidence type="ECO:0000256" key="3">
    <source>
        <dbReference type="ARBA" id="ARBA00012438"/>
    </source>
</evidence>
<dbReference type="SUPFAM" id="SSF158472">
    <property type="entry name" value="HAMP domain-like"/>
    <property type="match status" value="1"/>
</dbReference>
<evidence type="ECO:0000256" key="8">
    <source>
        <dbReference type="PROSITE-ProRule" id="PRU00169"/>
    </source>
</evidence>
<keyword evidence="15" id="KW-1185">Reference proteome</keyword>
<dbReference type="Pfam" id="PF02518">
    <property type="entry name" value="HATPase_c"/>
    <property type="match status" value="1"/>
</dbReference>
<evidence type="ECO:0000256" key="4">
    <source>
        <dbReference type="ARBA" id="ARBA00022553"/>
    </source>
</evidence>
<dbReference type="EC" id="2.7.13.3" evidence="3"/>
<organism evidence="14 15">
    <name type="scientific">Nitratidesulfovibrio oxamicus</name>
    <dbReference type="NCBI Taxonomy" id="32016"/>
    <lineage>
        <taxon>Bacteria</taxon>
        <taxon>Pseudomonadati</taxon>
        <taxon>Thermodesulfobacteriota</taxon>
        <taxon>Desulfovibrionia</taxon>
        <taxon>Desulfovibrionales</taxon>
        <taxon>Desulfovibrionaceae</taxon>
        <taxon>Nitratidesulfovibrio</taxon>
    </lineage>
</organism>
<dbReference type="SMART" id="SM00304">
    <property type="entry name" value="HAMP"/>
    <property type="match status" value="1"/>
</dbReference>
<dbReference type="EMBL" id="VRYY01000442">
    <property type="protein sequence ID" value="MBG3878031.1"/>
    <property type="molecule type" value="Genomic_DNA"/>
</dbReference>
<dbReference type="CDD" id="cd00082">
    <property type="entry name" value="HisKA"/>
    <property type="match status" value="1"/>
</dbReference>
<dbReference type="InterPro" id="IPR003661">
    <property type="entry name" value="HisK_dim/P_dom"/>
</dbReference>
<dbReference type="InterPro" id="IPR005467">
    <property type="entry name" value="His_kinase_dom"/>
</dbReference>
<feature type="coiled-coil region" evidence="9">
    <location>
        <begin position="358"/>
        <end position="385"/>
    </location>
</feature>
<keyword evidence="7" id="KW-0902">Two-component regulatory system</keyword>
<dbReference type="PROSITE" id="PS50109">
    <property type="entry name" value="HIS_KIN"/>
    <property type="match status" value="1"/>
</dbReference>
<keyword evidence="10" id="KW-1133">Transmembrane helix</keyword>
<dbReference type="SUPFAM" id="SSF47384">
    <property type="entry name" value="Homodimeric domain of signal transducing histidine kinase"/>
    <property type="match status" value="1"/>
</dbReference>
<dbReference type="CDD" id="cd12914">
    <property type="entry name" value="PDC1_DGC_like"/>
    <property type="match status" value="1"/>
</dbReference>
<comment type="subcellular location">
    <subcellularLocation>
        <location evidence="2">Membrane</location>
    </subcellularLocation>
</comment>
<dbReference type="CDD" id="cd12915">
    <property type="entry name" value="PDC2_DGC_like"/>
    <property type="match status" value="1"/>
</dbReference>
<feature type="domain" description="Histidine kinase" evidence="11">
    <location>
        <begin position="392"/>
        <end position="614"/>
    </location>
</feature>
<comment type="caution">
    <text evidence="14">The sequence shown here is derived from an EMBL/GenBank/DDBJ whole genome shotgun (WGS) entry which is preliminary data.</text>
</comment>
<dbReference type="CDD" id="cd06225">
    <property type="entry name" value="HAMP"/>
    <property type="match status" value="1"/>
</dbReference>
<proteinExistence type="predicted"/>
<evidence type="ECO:0000256" key="5">
    <source>
        <dbReference type="ARBA" id="ARBA00022679"/>
    </source>
</evidence>
<dbReference type="InterPro" id="IPR011006">
    <property type="entry name" value="CheY-like_superfamily"/>
</dbReference>
<evidence type="ECO:0000259" key="12">
    <source>
        <dbReference type="PROSITE" id="PS50110"/>
    </source>
</evidence>
<keyword evidence="5" id="KW-0808">Transferase</keyword>
<evidence type="ECO:0000313" key="14">
    <source>
        <dbReference type="EMBL" id="MBG3878031.1"/>
    </source>
</evidence>
<dbReference type="PANTHER" id="PTHR45339">
    <property type="entry name" value="HYBRID SIGNAL TRANSDUCTION HISTIDINE KINASE J"/>
    <property type="match status" value="1"/>
</dbReference>
<feature type="modified residue" description="4-aspartylphosphate" evidence="8">
    <location>
        <position position="686"/>
    </location>
</feature>
<dbReference type="Pfam" id="PF00672">
    <property type="entry name" value="HAMP"/>
    <property type="match status" value="1"/>
</dbReference>
<reference evidence="14 15" key="1">
    <citation type="submission" date="2019-08" db="EMBL/GenBank/DDBJ databases">
        <authorList>
            <person name="Luo N."/>
        </authorList>
    </citation>
    <scope>NUCLEOTIDE SEQUENCE [LARGE SCALE GENOMIC DNA]</scope>
    <source>
        <strain evidence="14 15">NCIMB 9442</strain>
    </source>
</reference>
<dbReference type="Gene3D" id="3.30.565.10">
    <property type="entry name" value="Histidine kinase-like ATPase, C-terminal domain"/>
    <property type="match status" value="1"/>
</dbReference>
<keyword evidence="4 8" id="KW-0597">Phosphoprotein</keyword>
<evidence type="ECO:0000256" key="9">
    <source>
        <dbReference type="SAM" id="Coils"/>
    </source>
</evidence>
<dbReference type="SMART" id="SM00448">
    <property type="entry name" value="REC"/>
    <property type="match status" value="1"/>
</dbReference>
<evidence type="ECO:0000313" key="15">
    <source>
        <dbReference type="Proteomes" id="UP001194469"/>
    </source>
</evidence>
<keyword evidence="10" id="KW-0472">Membrane</keyword>
<dbReference type="RefSeq" id="WP_196610046.1">
    <property type="nucleotide sequence ID" value="NZ_VRYY01000442.1"/>
</dbReference>
<dbReference type="PROSITE" id="PS50110">
    <property type="entry name" value="RESPONSE_REGULATORY"/>
    <property type="match status" value="1"/>
</dbReference>
<dbReference type="PANTHER" id="PTHR45339:SF1">
    <property type="entry name" value="HYBRID SIGNAL TRANSDUCTION HISTIDINE KINASE J"/>
    <property type="match status" value="1"/>
</dbReference>
<evidence type="ECO:0000256" key="10">
    <source>
        <dbReference type="SAM" id="Phobius"/>
    </source>
</evidence>
<dbReference type="CDD" id="cd17546">
    <property type="entry name" value="REC_hyHK_CKI1_RcsC-like"/>
    <property type="match status" value="1"/>
</dbReference>
<dbReference type="InterPro" id="IPR003660">
    <property type="entry name" value="HAMP_dom"/>
</dbReference>
<feature type="transmembrane region" description="Helical" evidence="10">
    <location>
        <begin position="290"/>
        <end position="308"/>
    </location>
</feature>
<dbReference type="Gene3D" id="3.30.450.20">
    <property type="entry name" value="PAS domain"/>
    <property type="match status" value="2"/>
</dbReference>
<evidence type="ECO:0000256" key="2">
    <source>
        <dbReference type="ARBA" id="ARBA00004370"/>
    </source>
</evidence>